<comment type="pathway">
    <text evidence="2">Amino-acid biosynthesis; L-serine biosynthesis; L-serine from 3-phospho-D-glycerate: step 3/3.</text>
</comment>
<dbReference type="AlphaFoldDB" id="A0A1H8VDE4"/>
<evidence type="ECO:0000256" key="3">
    <source>
        <dbReference type="ARBA" id="ARBA00012640"/>
    </source>
</evidence>
<evidence type="ECO:0000256" key="1">
    <source>
        <dbReference type="ARBA" id="ARBA00001946"/>
    </source>
</evidence>
<evidence type="ECO:0000256" key="6">
    <source>
        <dbReference type="ARBA" id="ARBA00022801"/>
    </source>
</evidence>
<dbReference type="InterPro" id="IPR023214">
    <property type="entry name" value="HAD_sf"/>
</dbReference>
<dbReference type="PANTHER" id="PTHR43344:SF2">
    <property type="entry name" value="PHOSPHOSERINE PHOSPHATASE"/>
    <property type="match status" value="1"/>
</dbReference>
<dbReference type="Proteomes" id="UP000199126">
    <property type="component" value="Unassembled WGS sequence"/>
</dbReference>
<feature type="region of interest" description="Disordered" evidence="9">
    <location>
        <begin position="47"/>
        <end position="68"/>
    </location>
</feature>
<keyword evidence="11" id="KW-1185">Reference proteome</keyword>
<accession>A0A1H8VDE4</accession>
<reference evidence="11" key="1">
    <citation type="submission" date="2016-10" db="EMBL/GenBank/DDBJ databases">
        <authorList>
            <person name="Varghese N."/>
            <person name="Submissions S."/>
        </authorList>
    </citation>
    <scope>NUCLEOTIDE SEQUENCE [LARGE SCALE GENOMIC DNA]</scope>
    <source>
        <strain evidence="11">CGMCC 1.10121</strain>
    </source>
</reference>
<gene>
    <name evidence="10" type="ORF">SAMN04487948_11575</name>
</gene>
<evidence type="ECO:0000313" key="11">
    <source>
        <dbReference type="Proteomes" id="UP000199126"/>
    </source>
</evidence>
<dbReference type="Pfam" id="PF12710">
    <property type="entry name" value="HAD"/>
    <property type="match status" value="1"/>
</dbReference>
<dbReference type="Gene3D" id="3.40.50.1000">
    <property type="entry name" value="HAD superfamily/HAD-like"/>
    <property type="match status" value="1"/>
</dbReference>
<protein>
    <recommendedName>
        <fullName evidence="3">phosphoserine phosphatase</fullName>
        <ecNumber evidence="3">3.1.3.3</ecNumber>
    </recommendedName>
</protein>
<evidence type="ECO:0000256" key="8">
    <source>
        <dbReference type="ARBA" id="ARBA00023299"/>
    </source>
</evidence>
<dbReference type="OrthoDB" id="196074at2157"/>
<organism evidence="10 11">
    <name type="scientific">Halogranum amylolyticum</name>
    <dbReference type="NCBI Taxonomy" id="660520"/>
    <lineage>
        <taxon>Archaea</taxon>
        <taxon>Methanobacteriati</taxon>
        <taxon>Methanobacteriota</taxon>
        <taxon>Stenosarchaea group</taxon>
        <taxon>Halobacteria</taxon>
        <taxon>Halobacteriales</taxon>
        <taxon>Haloferacaceae</taxon>
    </lineage>
</organism>
<dbReference type="RefSeq" id="WP_089827049.1">
    <property type="nucleotide sequence ID" value="NZ_FODV01000015.1"/>
</dbReference>
<keyword evidence="8" id="KW-0718">Serine biosynthesis</keyword>
<name>A0A1H8VDE4_9EURY</name>
<dbReference type="GO" id="GO:0006564">
    <property type="term" value="P:L-serine biosynthetic process"/>
    <property type="evidence" value="ECO:0007669"/>
    <property type="project" value="UniProtKB-KW"/>
</dbReference>
<keyword evidence="6" id="KW-0378">Hydrolase</keyword>
<dbReference type="GO" id="GO:0005737">
    <property type="term" value="C:cytoplasm"/>
    <property type="evidence" value="ECO:0007669"/>
    <property type="project" value="TreeGrafter"/>
</dbReference>
<keyword evidence="4" id="KW-0028">Amino-acid biosynthesis</keyword>
<dbReference type="EC" id="3.1.3.3" evidence="3"/>
<dbReference type="GO" id="GO:0000287">
    <property type="term" value="F:magnesium ion binding"/>
    <property type="evidence" value="ECO:0007669"/>
    <property type="project" value="TreeGrafter"/>
</dbReference>
<evidence type="ECO:0000256" key="5">
    <source>
        <dbReference type="ARBA" id="ARBA00022723"/>
    </source>
</evidence>
<evidence type="ECO:0000256" key="7">
    <source>
        <dbReference type="ARBA" id="ARBA00022842"/>
    </source>
</evidence>
<dbReference type="GO" id="GO:0036424">
    <property type="term" value="F:L-phosphoserine phosphatase activity"/>
    <property type="evidence" value="ECO:0007669"/>
    <property type="project" value="TreeGrafter"/>
</dbReference>
<dbReference type="InterPro" id="IPR036412">
    <property type="entry name" value="HAD-like_sf"/>
</dbReference>
<evidence type="ECO:0000256" key="2">
    <source>
        <dbReference type="ARBA" id="ARBA00005135"/>
    </source>
</evidence>
<evidence type="ECO:0000256" key="9">
    <source>
        <dbReference type="SAM" id="MobiDB-lite"/>
    </source>
</evidence>
<dbReference type="SUPFAM" id="SSF56784">
    <property type="entry name" value="HAD-like"/>
    <property type="match status" value="1"/>
</dbReference>
<dbReference type="InterPro" id="IPR050582">
    <property type="entry name" value="HAD-like_SerB"/>
</dbReference>
<comment type="cofactor">
    <cofactor evidence="1">
        <name>Mg(2+)</name>
        <dbReference type="ChEBI" id="CHEBI:18420"/>
    </cofactor>
</comment>
<sequence length="374" mass="41795">MSNETHDTATDSESKPLWTTRRTALRGTGLVGLLALGVGSATAQRPAASTSAYQKQKETDNPLSSWNDGRTKQAIHTFVEKVTTPDSPDFVPPAERIAVFDNDGTLWIERPMYVQLAFTVDRIRELAPQHPEWENEQPYEAALDNDLEALAALGQKELVELLAATHAGMTTDEFEAIVTDWLETARDPRFDRHYTELAYQPMLELLSFLRANEFKTFIVSGGGVEFMRQMSEATYGIPPERVVGSSGKTRYEVRDGEPVLVKLPEVEFVNDEAGKPVGIHKFIGRRPIAAFGNSAGDREMLEWTEAGDGPRLLMLVDHDDAKREYDYSMDEGLVGEAPDESSQPTRDVATERGWVVASMKDDWKHVFPFEQADN</sequence>
<evidence type="ECO:0000256" key="4">
    <source>
        <dbReference type="ARBA" id="ARBA00022605"/>
    </source>
</evidence>
<keyword evidence="5" id="KW-0479">Metal-binding</keyword>
<dbReference type="PANTHER" id="PTHR43344">
    <property type="entry name" value="PHOSPHOSERINE PHOSPHATASE"/>
    <property type="match status" value="1"/>
</dbReference>
<evidence type="ECO:0000313" key="10">
    <source>
        <dbReference type="EMBL" id="SEP12888.1"/>
    </source>
</evidence>
<dbReference type="PROSITE" id="PS51318">
    <property type="entry name" value="TAT"/>
    <property type="match status" value="1"/>
</dbReference>
<dbReference type="EMBL" id="FODV01000015">
    <property type="protein sequence ID" value="SEP12888.1"/>
    <property type="molecule type" value="Genomic_DNA"/>
</dbReference>
<proteinExistence type="predicted"/>
<dbReference type="InterPro" id="IPR006311">
    <property type="entry name" value="TAT_signal"/>
</dbReference>
<keyword evidence="7" id="KW-0460">Magnesium</keyword>